<evidence type="ECO:0000313" key="3">
    <source>
        <dbReference type="EMBL" id="KAK7038402.1"/>
    </source>
</evidence>
<keyword evidence="2" id="KW-0472">Membrane</keyword>
<reference evidence="3 4" key="1">
    <citation type="journal article" date="2024" name="J Genomics">
        <title>Draft genome sequencing and assembly of Favolaschia claudopus CIRM-BRFM 2984 isolated from oak limbs.</title>
        <authorList>
            <person name="Navarro D."/>
            <person name="Drula E."/>
            <person name="Chaduli D."/>
            <person name="Cazenave R."/>
            <person name="Ahrendt S."/>
            <person name="Wang J."/>
            <person name="Lipzen A."/>
            <person name="Daum C."/>
            <person name="Barry K."/>
            <person name="Grigoriev I.V."/>
            <person name="Favel A."/>
            <person name="Rosso M.N."/>
            <person name="Martin F."/>
        </authorList>
    </citation>
    <scope>NUCLEOTIDE SEQUENCE [LARGE SCALE GENOMIC DNA]</scope>
    <source>
        <strain evidence="3 4">CIRM-BRFM 2984</strain>
    </source>
</reference>
<feature type="transmembrane region" description="Helical" evidence="2">
    <location>
        <begin position="145"/>
        <end position="165"/>
    </location>
</feature>
<keyword evidence="2" id="KW-0812">Transmembrane</keyword>
<name>A0AAW0CFW0_9AGAR</name>
<feature type="compositionally biased region" description="Polar residues" evidence="1">
    <location>
        <begin position="257"/>
        <end position="270"/>
    </location>
</feature>
<evidence type="ECO:0000256" key="2">
    <source>
        <dbReference type="SAM" id="Phobius"/>
    </source>
</evidence>
<feature type="region of interest" description="Disordered" evidence="1">
    <location>
        <begin position="254"/>
        <end position="295"/>
    </location>
</feature>
<comment type="caution">
    <text evidence="3">The sequence shown here is derived from an EMBL/GenBank/DDBJ whole genome shotgun (WGS) entry which is preliminary data.</text>
</comment>
<evidence type="ECO:0000313" key="4">
    <source>
        <dbReference type="Proteomes" id="UP001362999"/>
    </source>
</evidence>
<dbReference type="AlphaFoldDB" id="A0AAW0CFW0"/>
<feature type="transmembrane region" description="Helical" evidence="2">
    <location>
        <begin position="177"/>
        <end position="197"/>
    </location>
</feature>
<proteinExistence type="predicted"/>
<keyword evidence="4" id="KW-1185">Reference proteome</keyword>
<dbReference type="EMBL" id="JAWWNJ010000017">
    <property type="protein sequence ID" value="KAK7038402.1"/>
    <property type="molecule type" value="Genomic_DNA"/>
</dbReference>
<protein>
    <submittedName>
        <fullName evidence="3">Uncharacterized protein</fullName>
    </submittedName>
</protein>
<feature type="transmembrane region" description="Helical" evidence="2">
    <location>
        <begin position="57"/>
        <end position="77"/>
    </location>
</feature>
<feature type="transmembrane region" description="Helical" evidence="2">
    <location>
        <begin position="28"/>
        <end position="45"/>
    </location>
</feature>
<feature type="transmembrane region" description="Helical" evidence="2">
    <location>
        <begin position="108"/>
        <end position="133"/>
    </location>
</feature>
<dbReference type="Proteomes" id="UP001362999">
    <property type="component" value="Unassembled WGS sequence"/>
</dbReference>
<evidence type="ECO:0000256" key="1">
    <source>
        <dbReference type="SAM" id="MobiDB-lite"/>
    </source>
</evidence>
<organism evidence="3 4">
    <name type="scientific">Favolaschia claudopus</name>
    <dbReference type="NCBI Taxonomy" id="2862362"/>
    <lineage>
        <taxon>Eukaryota</taxon>
        <taxon>Fungi</taxon>
        <taxon>Dikarya</taxon>
        <taxon>Basidiomycota</taxon>
        <taxon>Agaricomycotina</taxon>
        <taxon>Agaricomycetes</taxon>
        <taxon>Agaricomycetidae</taxon>
        <taxon>Agaricales</taxon>
        <taxon>Marasmiineae</taxon>
        <taxon>Mycenaceae</taxon>
        <taxon>Favolaschia</taxon>
    </lineage>
</organism>
<sequence length="314" mass="35010">MPYTVTPFVFNDYWENVQNELGTTIMDVLFYGIFLVLFFVAMHLLYHRITSPGRKPLLVLTTAMALLATTQFSLHIASTSLALRLLHRAIVDGQDYVPDPPGNGLEHVYWSLVMTQDLVLVTNTVFTDGLLTYRCYLVWGRPPKIFLVVPMLLILATLATGYVTSYDQDYYSGPAHFDARIVFTLSLFTNFALMILTEFIDEDIPSRPNSPLPFGDCVLRHIADTNDTYARSPIELTPPSASFATTSNFYRPEGQRGVSSGSNHYQVTPPSASSASASNHYRPEGQPGVSSGSNHYQGKHIRCAFYTDDAKITV</sequence>
<accession>A0AAW0CFW0</accession>
<keyword evidence="2" id="KW-1133">Transmembrane helix</keyword>
<gene>
    <name evidence="3" type="ORF">R3P38DRAFT_3475351</name>
</gene>